<accession>A0AAX6EFS1</accession>
<keyword evidence="1" id="KW-0472">Membrane</keyword>
<dbReference type="Proteomes" id="UP001140949">
    <property type="component" value="Unassembled WGS sequence"/>
</dbReference>
<sequence>MPGAAWRARLGEVAGDWLGICLISSAFFYSFLFGRWGVGHKEVVVSDTEKRYIGRIMDTWKIKL</sequence>
<reference evidence="2" key="1">
    <citation type="journal article" date="2023" name="GigaByte">
        <title>Genome assembly of the bearded iris, Iris pallida Lam.</title>
        <authorList>
            <person name="Bruccoleri R.E."/>
            <person name="Oakeley E.J."/>
            <person name="Faust A.M.E."/>
            <person name="Altorfer M."/>
            <person name="Dessus-Babus S."/>
            <person name="Burckhardt D."/>
            <person name="Oertli M."/>
            <person name="Naumann U."/>
            <person name="Petersen F."/>
            <person name="Wong J."/>
        </authorList>
    </citation>
    <scope>NUCLEOTIDE SEQUENCE</scope>
    <source>
        <strain evidence="2">GSM-AAB239-AS_SAM_17_03QT</strain>
    </source>
</reference>
<gene>
    <name evidence="2" type="ORF">M6B38_190075</name>
</gene>
<organism evidence="2 3">
    <name type="scientific">Iris pallida</name>
    <name type="common">Sweet iris</name>
    <dbReference type="NCBI Taxonomy" id="29817"/>
    <lineage>
        <taxon>Eukaryota</taxon>
        <taxon>Viridiplantae</taxon>
        <taxon>Streptophyta</taxon>
        <taxon>Embryophyta</taxon>
        <taxon>Tracheophyta</taxon>
        <taxon>Spermatophyta</taxon>
        <taxon>Magnoliopsida</taxon>
        <taxon>Liliopsida</taxon>
        <taxon>Asparagales</taxon>
        <taxon>Iridaceae</taxon>
        <taxon>Iridoideae</taxon>
        <taxon>Irideae</taxon>
        <taxon>Iris</taxon>
    </lineage>
</organism>
<evidence type="ECO:0000313" key="2">
    <source>
        <dbReference type="EMBL" id="KAJ6802866.1"/>
    </source>
</evidence>
<feature type="transmembrane region" description="Helical" evidence="1">
    <location>
        <begin position="17"/>
        <end position="34"/>
    </location>
</feature>
<dbReference type="EMBL" id="JANAVB010036820">
    <property type="protein sequence ID" value="KAJ6802866.1"/>
    <property type="molecule type" value="Genomic_DNA"/>
</dbReference>
<keyword evidence="1" id="KW-0812">Transmembrane</keyword>
<keyword evidence="3" id="KW-1185">Reference proteome</keyword>
<name>A0AAX6EFS1_IRIPA</name>
<keyword evidence="1" id="KW-1133">Transmembrane helix</keyword>
<reference evidence="2" key="2">
    <citation type="submission" date="2023-04" db="EMBL/GenBank/DDBJ databases">
        <authorList>
            <person name="Bruccoleri R.E."/>
            <person name="Oakeley E.J."/>
            <person name="Faust A.-M."/>
            <person name="Dessus-Babus S."/>
            <person name="Altorfer M."/>
            <person name="Burckhardt D."/>
            <person name="Oertli M."/>
            <person name="Naumann U."/>
            <person name="Petersen F."/>
            <person name="Wong J."/>
        </authorList>
    </citation>
    <scope>NUCLEOTIDE SEQUENCE</scope>
    <source>
        <strain evidence="2">GSM-AAB239-AS_SAM_17_03QT</strain>
        <tissue evidence="2">Leaf</tissue>
    </source>
</reference>
<evidence type="ECO:0000256" key="1">
    <source>
        <dbReference type="SAM" id="Phobius"/>
    </source>
</evidence>
<evidence type="ECO:0000313" key="3">
    <source>
        <dbReference type="Proteomes" id="UP001140949"/>
    </source>
</evidence>
<proteinExistence type="predicted"/>
<comment type="caution">
    <text evidence="2">The sequence shown here is derived from an EMBL/GenBank/DDBJ whole genome shotgun (WGS) entry which is preliminary data.</text>
</comment>
<protein>
    <submittedName>
        <fullName evidence="2">Uncharacterized protein</fullName>
    </submittedName>
</protein>
<dbReference type="AlphaFoldDB" id="A0AAX6EFS1"/>